<dbReference type="RefSeq" id="WP_341412465.1">
    <property type="nucleotide sequence ID" value="NZ_JBBUTH010000010.1"/>
</dbReference>
<dbReference type="PROSITE" id="PS01117">
    <property type="entry name" value="HTH_MARR_1"/>
    <property type="match status" value="1"/>
</dbReference>
<name>A0ABU9CPC7_9BURK</name>
<organism evidence="5 6">
    <name type="scientific">Pseudaquabacterium inlustre</name>
    <dbReference type="NCBI Taxonomy" id="2984192"/>
    <lineage>
        <taxon>Bacteria</taxon>
        <taxon>Pseudomonadati</taxon>
        <taxon>Pseudomonadota</taxon>
        <taxon>Betaproteobacteria</taxon>
        <taxon>Burkholderiales</taxon>
        <taxon>Sphaerotilaceae</taxon>
        <taxon>Pseudaquabacterium</taxon>
    </lineage>
</organism>
<dbReference type="EMBL" id="JBBUTH010000010">
    <property type="protein sequence ID" value="MEK8052741.1"/>
    <property type="molecule type" value="Genomic_DNA"/>
</dbReference>
<evidence type="ECO:0000256" key="2">
    <source>
        <dbReference type="ARBA" id="ARBA00023125"/>
    </source>
</evidence>
<evidence type="ECO:0000259" key="4">
    <source>
        <dbReference type="PROSITE" id="PS50995"/>
    </source>
</evidence>
<protein>
    <submittedName>
        <fullName evidence="5">MarR family winged helix-turn-helix transcriptional regulator</fullName>
    </submittedName>
</protein>
<dbReference type="InterPro" id="IPR023187">
    <property type="entry name" value="Tscrpt_reg_MarR-type_CS"/>
</dbReference>
<accession>A0ABU9CPC7</accession>
<dbReference type="InterPro" id="IPR039422">
    <property type="entry name" value="MarR/SlyA-like"/>
</dbReference>
<evidence type="ECO:0000256" key="1">
    <source>
        <dbReference type="ARBA" id="ARBA00023015"/>
    </source>
</evidence>
<keyword evidence="1" id="KW-0805">Transcription regulation</keyword>
<dbReference type="InterPro" id="IPR036390">
    <property type="entry name" value="WH_DNA-bd_sf"/>
</dbReference>
<evidence type="ECO:0000313" key="6">
    <source>
        <dbReference type="Proteomes" id="UP001365405"/>
    </source>
</evidence>
<dbReference type="Pfam" id="PF12802">
    <property type="entry name" value="MarR_2"/>
    <property type="match status" value="1"/>
</dbReference>
<keyword evidence="6" id="KW-1185">Reference proteome</keyword>
<keyword evidence="2" id="KW-0238">DNA-binding</keyword>
<dbReference type="Gene3D" id="1.10.10.10">
    <property type="entry name" value="Winged helix-like DNA-binding domain superfamily/Winged helix DNA-binding domain"/>
    <property type="match status" value="1"/>
</dbReference>
<evidence type="ECO:0000313" key="5">
    <source>
        <dbReference type="EMBL" id="MEK8052741.1"/>
    </source>
</evidence>
<reference evidence="5 6" key="1">
    <citation type="submission" date="2024-04" db="EMBL/GenBank/DDBJ databases">
        <title>Novel species of the genus Ideonella isolated from streams.</title>
        <authorList>
            <person name="Lu H."/>
        </authorList>
    </citation>
    <scope>NUCLEOTIDE SEQUENCE [LARGE SCALE GENOMIC DNA]</scope>
    <source>
        <strain evidence="5 6">DXS22W</strain>
    </source>
</reference>
<dbReference type="Proteomes" id="UP001365405">
    <property type="component" value="Unassembled WGS sequence"/>
</dbReference>
<gene>
    <name evidence="5" type="ORF">AACH10_20995</name>
</gene>
<keyword evidence="3" id="KW-0804">Transcription</keyword>
<evidence type="ECO:0000256" key="3">
    <source>
        <dbReference type="ARBA" id="ARBA00023163"/>
    </source>
</evidence>
<sequence length="166" mass="18377">MKKTPVSRTTAAAPRRLKLGPLRDNLGYLTRVLRNVTQQSSARHVDDLGHATGQITMLGLIAANEGVSQNELAGAMLMRKSQVTSLIQDLVERGLVQRAEQGGDRRYNALTLTPPGQQAWKRARDRIHQHSDELLGALSPDEREQLTALVRKLLAAHLQDAEIDFD</sequence>
<dbReference type="PROSITE" id="PS50995">
    <property type="entry name" value="HTH_MARR_2"/>
    <property type="match status" value="1"/>
</dbReference>
<proteinExistence type="predicted"/>
<dbReference type="PANTHER" id="PTHR33164:SF43">
    <property type="entry name" value="HTH-TYPE TRANSCRIPTIONAL REPRESSOR YETL"/>
    <property type="match status" value="1"/>
</dbReference>
<dbReference type="SMART" id="SM00347">
    <property type="entry name" value="HTH_MARR"/>
    <property type="match status" value="1"/>
</dbReference>
<dbReference type="SUPFAM" id="SSF46785">
    <property type="entry name" value="Winged helix' DNA-binding domain"/>
    <property type="match status" value="1"/>
</dbReference>
<dbReference type="InterPro" id="IPR000835">
    <property type="entry name" value="HTH_MarR-typ"/>
</dbReference>
<comment type="caution">
    <text evidence="5">The sequence shown here is derived from an EMBL/GenBank/DDBJ whole genome shotgun (WGS) entry which is preliminary data.</text>
</comment>
<dbReference type="PANTHER" id="PTHR33164">
    <property type="entry name" value="TRANSCRIPTIONAL REGULATOR, MARR FAMILY"/>
    <property type="match status" value="1"/>
</dbReference>
<feature type="domain" description="HTH marR-type" evidence="4">
    <location>
        <begin position="19"/>
        <end position="155"/>
    </location>
</feature>
<dbReference type="InterPro" id="IPR036388">
    <property type="entry name" value="WH-like_DNA-bd_sf"/>
</dbReference>
<dbReference type="PRINTS" id="PR00598">
    <property type="entry name" value="HTHMARR"/>
</dbReference>